<dbReference type="InterPro" id="IPR018076">
    <property type="entry name" value="T2SS_GspF_dom"/>
</dbReference>
<gene>
    <name evidence="8" type="ORF">N864_03350</name>
</gene>
<evidence type="ECO:0000256" key="1">
    <source>
        <dbReference type="ARBA" id="ARBA00004651"/>
    </source>
</evidence>
<dbReference type="PATRIC" id="fig|584657.3.peg.379"/>
<dbReference type="PANTHER" id="PTHR35007">
    <property type="entry name" value="INTEGRAL MEMBRANE PROTEIN-RELATED"/>
    <property type="match status" value="1"/>
</dbReference>
<evidence type="ECO:0000256" key="6">
    <source>
        <dbReference type="SAM" id="Phobius"/>
    </source>
</evidence>
<dbReference type="RefSeq" id="WP_081793279.1">
    <property type="nucleotide sequence ID" value="NZ_AWQS01000007.1"/>
</dbReference>
<keyword evidence="4 6" id="KW-1133">Transmembrane helix</keyword>
<organism evidence="8 9">
    <name type="scientific">Intrasporangium chromatireducens Q5-1</name>
    <dbReference type="NCBI Taxonomy" id="584657"/>
    <lineage>
        <taxon>Bacteria</taxon>
        <taxon>Bacillati</taxon>
        <taxon>Actinomycetota</taxon>
        <taxon>Actinomycetes</taxon>
        <taxon>Micrococcales</taxon>
        <taxon>Intrasporangiaceae</taxon>
        <taxon>Intrasporangium</taxon>
    </lineage>
</organism>
<protein>
    <submittedName>
        <fullName evidence="8">Secretion protein F</fullName>
    </submittedName>
</protein>
<comment type="subcellular location">
    <subcellularLocation>
        <location evidence="1">Cell membrane</location>
        <topology evidence="1">Multi-pass membrane protein</topology>
    </subcellularLocation>
</comment>
<evidence type="ECO:0000313" key="9">
    <source>
        <dbReference type="Proteomes" id="UP000019494"/>
    </source>
</evidence>
<evidence type="ECO:0000256" key="5">
    <source>
        <dbReference type="ARBA" id="ARBA00023136"/>
    </source>
</evidence>
<dbReference type="PANTHER" id="PTHR35007:SF2">
    <property type="entry name" value="PILUS ASSEMBLE PROTEIN"/>
    <property type="match status" value="1"/>
</dbReference>
<dbReference type="AlphaFoldDB" id="W9GRG7"/>
<feature type="transmembrane region" description="Helical" evidence="6">
    <location>
        <begin position="275"/>
        <end position="297"/>
    </location>
</feature>
<evidence type="ECO:0000313" key="8">
    <source>
        <dbReference type="EMBL" id="EWT07632.1"/>
    </source>
</evidence>
<evidence type="ECO:0000259" key="7">
    <source>
        <dbReference type="Pfam" id="PF00482"/>
    </source>
</evidence>
<evidence type="ECO:0000256" key="3">
    <source>
        <dbReference type="ARBA" id="ARBA00022692"/>
    </source>
</evidence>
<keyword evidence="3 6" id="KW-0812">Transmembrane</keyword>
<reference evidence="9" key="1">
    <citation type="submission" date="2013-08" db="EMBL/GenBank/DDBJ databases">
        <title>Intrasporangium oryzae NRRL B-24470.</title>
        <authorList>
            <person name="Liu H."/>
            <person name="Wang G."/>
        </authorList>
    </citation>
    <scope>NUCLEOTIDE SEQUENCE [LARGE SCALE GENOMIC DNA]</scope>
    <source>
        <strain evidence="9">Q5-1</strain>
    </source>
</reference>
<dbReference type="EMBL" id="AWQS01000007">
    <property type="protein sequence ID" value="EWT07632.1"/>
    <property type="molecule type" value="Genomic_DNA"/>
</dbReference>
<dbReference type="OrthoDB" id="9810662at2"/>
<evidence type="ECO:0000256" key="2">
    <source>
        <dbReference type="ARBA" id="ARBA00022475"/>
    </source>
</evidence>
<keyword evidence="5 6" id="KW-0472">Membrane</keyword>
<name>W9GRG7_9MICO</name>
<keyword evidence="9" id="KW-1185">Reference proteome</keyword>
<comment type="caution">
    <text evidence="8">The sequence shown here is derived from an EMBL/GenBank/DDBJ whole genome shotgun (WGS) entry which is preliminary data.</text>
</comment>
<feature type="transmembrane region" description="Helical" evidence="6">
    <location>
        <begin position="110"/>
        <end position="143"/>
    </location>
</feature>
<sequence>MITLYIGVGLLALGIFALALSLALGVTSGGPTGVAKSLALIEGSVSQRTALKTELATKDRLVTPLFERTRALALALSPSGTTERLTRSLDRAGNPSPWTVERIMGVKGTALIIGAVLGFLYGGGLTLAGIVVSVGLAAGFFYLPDLLIYNLALKRQEVVAKGLAEALDMLTICVEAGQGFDSALMRVAKNAEGPIAGEFARVISEIQIGKSRGEAFAALGDRVTLPDIKNFVSAIVQADRLGLPIAAVLREQTSVMRLTRRQRAEEKAQKVTVKILFPMLLCIFPALFIVIIGPGAIRMMDTLFSGGL</sequence>
<proteinExistence type="predicted"/>
<dbReference type="Pfam" id="PF00482">
    <property type="entry name" value="T2SSF"/>
    <property type="match status" value="1"/>
</dbReference>
<dbReference type="GO" id="GO:0005886">
    <property type="term" value="C:plasma membrane"/>
    <property type="evidence" value="ECO:0007669"/>
    <property type="project" value="UniProtKB-SubCell"/>
</dbReference>
<feature type="domain" description="Type II secretion system protein GspF" evidence="7">
    <location>
        <begin position="167"/>
        <end position="292"/>
    </location>
</feature>
<dbReference type="Proteomes" id="UP000019494">
    <property type="component" value="Unassembled WGS sequence"/>
</dbReference>
<keyword evidence="2" id="KW-1003">Cell membrane</keyword>
<evidence type="ECO:0000256" key="4">
    <source>
        <dbReference type="ARBA" id="ARBA00022989"/>
    </source>
</evidence>
<accession>W9GRG7</accession>